<keyword evidence="1" id="KW-0472">Membrane</keyword>
<sequence>MYEYDLTFAAMFVMDSTIYLAQIHFMFLVMSVREHLSYINRRLKYSVGRNYEVMVQVEHHAGIVNVARLLNEAYSVQVLTTVTSVFILVTTFAFILLQDFIHRGQNFEANETAHLVHGLMRSTKDALLLNEIVAASTMYLIIQIQFQLSSKISCVNTCDIDLEQCLILFNSTNSYDVIN</sequence>
<dbReference type="EMBL" id="OC009964">
    <property type="protein sequence ID" value="CAD7267679.1"/>
    <property type="molecule type" value="Genomic_DNA"/>
</dbReference>
<dbReference type="AlphaFoldDB" id="A0A7R9B7N6"/>
<organism evidence="2">
    <name type="scientific">Timema shepardi</name>
    <name type="common">Walking stick</name>
    <dbReference type="NCBI Taxonomy" id="629360"/>
    <lineage>
        <taxon>Eukaryota</taxon>
        <taxon>Metazoa</taxon>
        <taxon>Ecdysozoa</taxon>
        <taxon>Arthropoda</taxon>
        <taxon>Hexapoda</taxon>
        <taxon>Insecta</taxon>
        <taxon>Pterygota</taxon>
        <taxon>Neoptera</taxon>
        <taxon>Polyneoptera</taxon>
        <taxon>Phasmatodea</taxon>
        <taxon>Timematodea</taxon>
        <taxon>Timematoidea</taxon>
        <taxon>Timematidae</taxon>
        <taxon>Timema</taxon>
    </lineage>
</organism>
<keyword evidence="1" id="KW-0812">Transmembrane</keyword>
<reference evidence="2" key="1">
    <citation type="submission" date="2020-11" db="EMBL/GenBank/DDBJ databases">
        <authorList>
            <person name="Tran Van P."/>
        </authorList>
    </citation>
    <scope>NUCLEOTIDE SEQUENCE</scope>
</reference>
<evidence type="ECO:0000256" key="1">
    <source>
        <dbReference type="SAM" id="Phobius"/>
    </source>
</evidence>
<protein>
    <submittedName>
        <fullName evidence="2">Uncharacterized protein</fullName>
    </submittedName>
</protein>
<evidence type="ECO:0000313" key="2">
    <source>
        <dbReference type="EMBL" id="CAD7267679.1"/>
    </source>
</evidence>
<feature type="transmembrane region" description="Helical" evidence="1">
    <location>
        <begin position="6"/>
        <end position="30"/>
    </location>
</feature>
<name>A0A7R9B7N6_TIMSH</name>
<accession>A0A7R9B7N6</accession>
<proteinExistence type="predicted"/>
<gene>
    <name evidence="2" type="ORF">TSIB3V08_LOCUS11684</name>
</gene>
<keyword evidence="1" id="KW-1133">Transmembrane helix</keyword>
<feature type="transmembrane region" description="Helical" evidence="1">
    <location>
        <begin position="76"/>
        <end position="97"/>
    </location>
</feature>